<feature type="region of interest" description="Disordered" evidence="1">
    <location>
        <begin position="979"/>
        <end position="1017"/>
    </location>
</feature>
<keyword evidence="4" id="KW-1185">Reference proteome</keyword>
<organism evidence="3 4">
    <name type="scientific">Aquisalimonas asiatica</name>
    <dbReference type="NCBI Taxonomy" id="406100"/>
    <lineage>
        <taxon>Bacteria</taxon>
        <taxon>Pseudomonadati</taxon>
        <taxon>Pseudomonadota</taxon>
        <taxon>Gammaproteobacteria</taxon>
        <taxon>Chromatiales</taxon>
        <taxon>Ectothiorhodospiraceae</taxon>
        <taxon>Aquisalimonas</taxon>
    </lineage>
</organism>
<gene>
    <name evidence="3" type="ORF">SAMN04488052_103384</name>
</gene>
<reference evidence="3 4" key="1">
    <citation type="submission" date="2016-10" db="EMBL/GenBank/DDBJ databases">
        <authorList>
            <person name="de Groot N.N."/>
        </authorList>
    </citation>
    <scope>NUCLEOTIDE SEQUENCE [LARGE SCALE GENOMIC DNA]</scope>
    <source>
        <strain evidence="3 4">CGMCC 1.6291</strain>
    </source>
</reference>
<dbReference type="AlphaFoldDB" id="A0A1H8T2M8"/>
<sequence length="1097" mass="123243">MALTNKDRLTRAMDALTEGLQPFVERELKAAWGANWEARLDQSRPKPMERDRSGTLQWDAHSLLNAIIHNFREVFSNQLGHAERNYAGELLTVRNEAWAHGNKPVSSEDTIRALDTAERLLVAVGAMQKAEELKQLRIETQRTVYAEETRQQTRRKTLSLEGSPKAGLKPWREVVTPHRDVASGRYVQAEFAADLAQVHRGEGADEYRDPVEFYRRTYLTQGLRGLLESAMYRLSYQGGDPVVELQTNFGGGKTHSMLGLYHLFGADDVTRLPGVEELMTEFGIEKLPRGNRAVLVGTDLSPAEPQTKPDGTVTHTLWGEMAWQLGGKAGYDRVAESDQRAISPGSGILSELLKAHAPCLVLIDEWVAYVRQLYHINDLPAGTFDSNLTFAQALTEAAKAVPGAMLVASLPASQIEIGGEGGQQALERLKNTFSRIESAWQPATADEGFEIVRRRLFEPIAEREDYAARDAVIKAFIDMYKRGGNEFPQGCGEGDYRRRMEAAYPIHPELFERLYNDWGGLDKFQRTRGVLRLMAATIHVLWERNDPNLIILPASIPIDDSSVQSELTRYLEQSWSAVIAKDVDGSSSIPLTIDQEVPTLGRYSATRRVARTVYIGSAPTYQSNNPGIDDRRIRLGCAQPGESPSTFGDALRRLVDRATYLYQDGTRYWYSTQPSVARMADDRAAQYEDADVDGRIVERLRKEKTRGEFHGVHVAPDGSADVPDEMEARLVILGPEYPYAKNDGNRAREAAEQILKTRGSAQRMYRNMLVFVAPDSARLTELRDSMRLLMAWTSIVAENEALNLDAFQRRQAESKKADLERSVDTRIHETWIWSLVPWQDAGQSEIHWESARLQGQDSLPVRMAKRLITNEGLFTRYGPARLGMVLEEFFWPQHEHINTRQLWEHLASYLYLPRLKGQDVLQQTIEAGIGELFAEHFAYAGRYNEETGRYEGLNVGGGGQAVIDGFSVLIKPDVAKTQRDLEDRSNLQEDPNPYDAVDREPATQDNTESSDAPGAPRKRLVKRFYGTVALDPDRAPRDMGKVAEEVLQHLTVLPRAQVEVTVEITATIPEGVDDDTQRVVTENCEVLSFKSQGFEES</sequence>
<dbReference type="Pfam" id="PF18731">
    <property type="entry name" value="HEPN_Swt1"/>
    <property type="match status" value="1"/>
</dbReference>
<dbReference type="InterPro" id="IPR041650">
    <property type="entry name" value="HEPN_Swt1"/>
</dbReference>
<evidence type="ECO:0000313" key="4">
    <source>
        <dbReference type="Proteomes" id="UP000199657"/>
    </source>
</evidence>
<dbReference type="STRING" id="406100.SAMN04488052_103384"/>
<dbReference type="Proteomes" id="UP000199657">
    <property type="component" value="Unassembled WGS sequence"/>
</dbReference>
<dbReference type="InterPro" id="IPR007555">
    <property type="entry name" value="DUF499"/>
</dbReference>
<evidence type="ECO:0000313" key="3">
    <source>
        <dbReference type="EMBL" id="SEO85319.1"/>
    </source>
</evidence>
<evidence type="ECO:0000256" key="1">
    <source>
        <dbReference type="SAM" id="MobiDB-lite"/>
    </source>
</evidence>
<dbReference type="OrthoDB" id="9757917at2"/>
<proteinExistence type="predicted"/>
<accession>A0A1H8T2M8</accession>
<protein>
    <recommendedName>
        <fullName evidence="2">Swt1-like HEPN domain-containing protein</fullName>
    </recommendedName>
</protein>
<name>A0A1H8T2M8_9GAMM</name>
<dbReference type="RefSeq" id="WP_091642911.1">
    <property type="nucleotide sequence ID" value="NZ_FOEG01000003.1"/>
</dbReference>
<evidence type="ECO:0000259" key="2">
    <source>
        <dbReference type="Pfam" id="PF18731"/>
    </source>
</evidence>
<feature type="domain" description="Swt1-like HEPN" evidence="2">
    <location>
        <begin position="11"/>
        <end position="125"/>
    </location>
</feature>
<dbReference type="Pfam" id="PF04465">
    <property type="entry name" value="DUF499"/>
    <property type="match status" value="1"/>
</dbReference>
<dbReference type="EMBL" id="FOEG01000003">
    <property type="protein sequence ID" value="SEO85319.1"/>
    <property type="molecule type" value="Genomic_DNA"/>
</dbReference>